<dbReference type="Pfam" id="PF01416">
    <property type="entry name" value="PseudoU_synth_1"/>
    <property type="match status" value="1"/>
</dbReference>
<dbReference type="InterPro" id="IPR001406">
    <property type="entry name" value="PsdUridine_synth_TruA"/>
</dbReference>
<keyword evidence="8" id="KW-1185">Reference proteome</keyword>
<dbReference type="RefSeq" id="XP_015516160.1">
    <property type="nucleotide sequence ID" value="XM_015660674.2"/>
</dbReference>
<organism evidence="9">
    <name type="scientific">Neodiprion lecontei</name>
    <name type="common">Redheaded pine sawfly</name>
    <dbReference type="NCBI Taxonomy" id="441921"/>
    <lineage>
        <taxon>Eukaryota</taxon>
        <taxon>Metazoa</taxon>
        <taxon>Ecdysozoa</taxon>
        <taxon>Arthropoda</taxon>
        <taxon>Hexapoda</taxon>
        <taxon>Insecta</taxon>
        <taxon>Pterygota</taxon>
        <taxon>Neoptera</taxon>
        <taxon>Endopterygota</taxon>
        <taxon>Hymenoptera</taxon>
        <taxon>Tenthredinoidea</taxon>
        <taxon>Diprionidae</taxon>
        <taxon>Diprioninae</taxon>
        <taxon>Neodiprion</taxon>
    </lineage>
</organism>
<dbReference type="KEGG" id="nlo:107221622"/>
<feature type="binding site" evidence="5">
    <location>
        <position position="121"/>
    </location>
    <ligand>
        <name>substrate</name>
    </ligand>
</feature>
<dbReference type="Proteomes" id="UP000829291">
    <property type="component" value="Chromosome 2"/>
</dbReference>
<accession>A0A6J0BNK7</accession>
<evidence type="ECO:0000313" key="9">
    <source>
        <dbReference type="RefSeq" id="XP_015516160.1"/>
    </source>
</evidence>
<sequence>MKRYLLYMNYIGTHFSGMQRQESIRTIQGTIEEALADSIKPRSLSEPILQVSSRTDSGVHALSTTAHIDLIHPKNESYNTQYMKHRLNKTFAKNGHAIRITSCYQVSTDFHARHSAKSRSYLYRLMVPKKECYQDIPVSELYRCFALLGNTGPFDAERVKRGTQLFLGPKDFQTFAGKIKNKYQNKKVVYVRQLDYFTVEKGQPLMIDDPLSTQFDYWDFRCGGRAFLYNQVRRMVGTLITLGLGKITERDIRCMLQVPSRHNWDSRVQVLPPYALYLCEVGYDPLDLKKNIICEDQSSVAVN</sequence>
<reference evidence="9" key="1">
    <citation type="submission" date="2025-08" db="UniProtKB">
        <authorList>
            <consortium name="RefSeq"/>
        </authorList>
    </citation>
    <scope>IDENTIFICATION</scope>
    <source>
        <tissue evidence="9">Thorax and Abdomen</tissue>
    </source>
</reference>
<keyword evidence="3 6" id="KW-0413">Isomerase</keyword>
<dbReference type="Gene3D" id="3.30.70.580">
    <property type="entry name" value="Pseudouridine synthase I, catalytic domain, N-terminal subdomain"/>
    <property type="match status" value="1"/>
</dbReference>
<dbReference type="PANTHER" id="PTHR11142">
    <property type="entry name" value="PSEUDOURIDYLATE SYNTHASE"/>
    <property type="match status" value="1"/>
</dbReference>
<dbReference type="AlphaFoldDB" id="A0A6J0BNK7"/>
<protein>
    <recommendedName>
        <fullName evidence="6">tRNA pseudouridine synthase</fullName>
        <ecNumber evidence="6">5.4.99.12</ecNumber>
    </recommendedName>
</protein>
<dbReference type="GeneID" id="107221622"/>
<dbReference type="GO" id="GO:0003723">
    <property type="term" value="F:RNA binding"/>
    <property type="evidence" value="ECO:0007669"/>
    <property type="project" value="InterPro"/>
</dbReference>
<dbReference type="InterPro" id="IPR020097">
    <property type="entry name" value="PsdUridine_synth_TruA_a/b_dom"/>
</dbReference>
<dbReference type="SUPFAM" id="SSF55120">
    <property type="entry name" value="Pseudouridine synthase"/>
    <property type="match status" value="1"/>
</dbReference>
<dbReference type="Gene3D" id="3.30.70.660">
    <property type="entry name" value="Pseudouridine synthase I, catalytic domain, C-terminal subdomain"/>
    <property type="match status" value="1"/>
</dbReference>
<dbReference type="GO" id="GO:0160147">
    <property type="term" value="F:tRNA pseudouridine(38-40) synthase activity"/>
    <property type="evidence" value="ECO:0007669"/>
    <property type="project" value="UniProtKB-EC"/>
</dbReference>
<proteinExistence type="inferred from homology"/>
<evidence type="ECO:0000313" key="8">
    <source>
        <dbReference type="Proteomes" id="UP000829291"/>
    </source>
</evidence>
<feature type="domain" description="Pseudouridine synthase I TruA alpha/beta" evidence="7">
    <location>
        <begin position="164"/>
        <end position="284"/>
    </location>
</feature>
<dbReference type="HAMAP" id="MF_00171">
    <property type="entry name" value="TruA"/>
    <property type="match status" value="1"/>
</dbReference>
<evidence type="ECO:0000256" key="4">
    <source>
        <dbReference type="PIRSR" id="PIRSR001430-1"/>
    </source>
</evidence>
<evidence type="ECO:0000256" key="3">
    <source>
        <dbReference type="ARBA" id="ARBA00023235"/>
    </source>
</evidence>
<dbReference type="InterPro" id="IPR020094">
    <property type="entry name" value="TruA/RsuA/RluB/E/F_N"/>
</dbReference>
<name>A0A6J0BNK7_NEOLC</name>
<evidence type="ECO:0000256" key="1">
    <source>
        <dbReference type="ARBA" id="ARBA00009375"/>
    </source>
</evidence>
<dbReference type="PIRSF" id="PIRSF001430">
    <property type="entry name" value="tRNA_psdUrid_synth"/>
    <property type="match status" value="1"/>
</dbReference>
<dbReference type="FunCoup" id="A0A6J0BNK7">
    <property type="interactions" value="581"/>
</dbReference>
<gene>
    <name evidence="9" type="primary">LOC107221622</name>
</gene>
<dbReference type="InterPro" id="IPR020095">
    <property type="entry name" value="PsdUridine_synth_TruA_C"/>
</dbReference>
<dbReference type="PANTHER" id="PTHR11142:SF0">
    <property type="entry name" value="TRNA PSEUDOURIDINE SYNTHASE-LIKE 1"/>
    <property type="match status" value="1"/>
</dbReference>
<evidence type="ECO:0000256" key="6">
    <source>
        <dbReference type="RuleBase" id="RU003792"/>
    </source>
</evidence>
<comment type="similarity">
    <text evidence="1 6">Belongs to the tRNA pseudouridine synthase TruA family.</text>
</comment>
<dbReference type="InParanoid" id="A0A6J0BNK7"/>
<evidence type="ECO:0000259" key="7">
    <source>
        <dbReference type="Pfam" id="PF01416"/>
    </source>
</evidence>
<dbReference type="InterPro" id="IPR020103">
    <property type="entry name" value="PsdUridine_synth_cat_dom_sf"/>
</dbReference>
<dbReference type="GO" id="GO:0031119">
    <property type="term" value="P:tRNA pseudouridine synthesis"/>
    <property type="evidence" value="ECO:0007669"/>
    <property type="project" value="TreeGrafter"/>
</dbReference>
<evidence type="ECO:0000256" key="5">
    <source>
        <dbReference type="PIRSR" id="PIRSR001430-2"/>
    </source>
</evidence>
<evidence type="ECO:0000256" key="2">
    <source>
        <dbReference type="ARBA" id="ARBA00022694"/>
    </source>
</evidence>
<feature type="active site" description="Nucleophile" evidence="4">
    <location>
        <position position="56"/>
    </location>
</feature>
<dbReference type="OrthoDB" id="271910at2759"/>
<keyword evidence="2 6" id="KW-0819">tRNA processing</keyword>
<comment type="catalytic activity">
    <reaction evidence="6">
        <text>uridine(38/39/40) in tRNA = pseudouridine(38/39/40) in tRNA</text>
        <dbReference type="Rhea" id="RHEA:22376"/>
        <dbReference type="Rhea" id="RHEA-COMP:10085"/>
        <dbReference type="Rhea" id="RHEA-COMP:10087"/>
        <dbReference type="ChEBI" id="CHEBI:65314"/>
        <dbReference type="ChEBI" id="CHEBI:65315"/>
        <dbReference type="EC" id="5.4.99.12"/>
    </reaction>
</comment>
<dbReference type="EC" id="5.4.99.12" evidence="6"/>